<dbReference type="PDB" id="6Z1P">
    <property type="method" value="EM"/>
    <property type="resolution" value="3.70 A"/>
    <property type="chains" value="AT=1-299"/>
</dbReference>
<dbReference type="GO" id="GO:0048500">
    <property type="term" value="C:signal recognition particle"/>
    <property type="evidence" value="ECO:0007669"/>
    <property type="project" value="InterPro"/>
</dbReference>
<organism evidence="2 3">
    <name type="scientific">Tetrahymena thermophila (strain SB210)</name>
    <dbReference type="NCBI Taxonomy" id="312017"/>
    <lineage>
        <taxon>Eukaryota</taxon>
        <taxon>Sar</taxon>
        <taxon>Alveolata</taxon>
        <taxon>Ciliophora</taxon>
        <taxon>Intramacronucleata</taxon>
        <taxon>Oligohymenophorea</taxon>
        <taxon>Hymenostomatida</taxon>
        <taxon>Tetrahymenina</taxon>
        <taxon>Tetrahymenidae</taxon>
        <taxon>Tetrahymena</taxon>
    </lineage>
</organism>
<reference evidence="4" key="2">
    <citation type="journal article" date="2020" name="Elife">
        <title>Ciliate mitoribosome illuminates evolutionary steps of mitochondrial translation.</title>
        <authorList>
            <person name="Tobiasson V."/>
            <person name="Amunts A."/>
        </authorList>
    </citation>
    <scope>STRUCTURE BY ELECTRON MICROSCOPY (3.70 ANGSTROMS)</scope>
</reference>
<sequence>AADFLPIFRQLINISFLIITEKIRRKKKLKIYRYQYLLLKAEDILFKKLNQHFQLRFIIKMISQMRNIGGVLNKACKSALTQTLLRQNLSTIQAFRANQYINTRINQMTQNNIYSFASFKEKMEKKQKEKAEDEFKKEIEFLANKPSFTLVDFKQRVIDQLSKLKKGLKAKLLSGQQENEAALTKQKTLLNAFTDDELIDPTKIGSTTKKQIAMIAQCEVEDVNKLIHAFKNLQQAHAFLRRTKEKGQPLPETSEELQWRFRQEKNVSYEYKKTIQSKQYGRSKVQYRKMQKWSRRLQL</sequence>
<proteinExistence type="evidence at protein level"/>
<dbReference type="GeneID" id="24441124"/>
<dbReference type="Proteomes" id="UP000009168">
    <property type="component" value="Unassembled WGS sequence"/>
</dbReference>
<keyword evidence="3" id="KW-1185">Reference proteome</keyword>
<dbReference type="InterPro" id="IPR004125">
    <property type="entry name" value="Signal_recog_particle_SRP54_M"/>
</dbReference>
<protein>
    <submittedName>
        <fullName evidence="2">Signal peptide-binding domain protein</fullName>
    </submittedName>
</protein>
<dbReference type="InParanoid" id="W7XFS0"/>
<keyword evidence="4" id="KW-0002">3D-structure</keyword>
<evidence type="ECO:0000313" key="3">
    <source>
        <dbReference type="Proteomes" id="UP000009168"/>
    </source>
</evidence>
<evidence type="ECO:0000259" key="1">
    <source>
        <dbReference type="Pfam" id="PF02978"/>
    </source>
</evidence>
<dbReference type="KEGG" id="tet:TTHERM_000931898"/>
<dbReference type="EMDB" id="EMD-11032"/>
<dbReference type="EMBL" id="GG662564">
    <property type="protein sequence ID" value="EWS72861.1"/>
    <property type="molecule type" value="Genomic_DNA"/>
</dbReference>
<reference evidence="3" key="1">
    <citation type="journal article" date="2006" name="PLoS Biol.">
        <title>Macronuclear genome sequence of the ciliate Tetrahymena thermophila, a model eukaryote.</title>
        <authorList>
            <person name="Eisen J.A."/>
            <person name="Coyne R.S."/>
            <person name="Wu M."/>
            <person name="Wu D."/>
            <person name="Thiagarajan M."/>
            <person name="Wortman J.R."/>
            <person name="Badger J.H."/>
            <person name="Ren Q."/>
            <person name="Amedeo P."/>
            <person name="Jones K.M."/>
            <person name="Tallon L.J."/>
            <person name="Delcher A.L."/>
            <person name="Salzberg S.L."/>
            <person name="Silva J.C."/>
            <person name="Haas B.J."/>
            <person name="Majoros W.H."/>
            <person name="Farzad M."/>
            <person name="Carlton J.M."/>
            <person name="Smith R.K. Jr."/>
            <person name="Garg J."/>
            <person name="Pearlman R.E."/>
            <person name="Karrer K.M."/>
            <person name="Sun L."/>
            <person name="Manning G."/>
            <person name="Elde N.C."/>
            <person name="Turkewitz A.P."/>
            <person name="Asai D.J."/>
            <person name="Wilkes D.E."/>
            <person name="Wang Y."/>
            <person name="Cai H."/>
            <person name="Collins K."/>
            <person name="Stewart B.A."/>
            <person name="Lee S.R."/>
            <person name="Wilamowska K."/>
            <person name="Weinberg Z."/>
            <person name="Ruzzo W.L."/>
            <person name="Wloga D."/>
            <person name="Gaertig J."/>
            <person name="Frankel J."/>
            <person name="Tsao C.-C."/>
            <person name="Gorovsky M.A."/>
            <person name="Keeling P.J."/>
            <person name="Waller R.F."/>
            <person name="Patron N.J."/>
            <person name="Cherry J.M."/>
            <person name="Stover N.A."/>
            <person name="Krieger C.J."/>
            <person name="del Toro C."/>
            <person name="Ryder H.F."/>
            <person name="Williamson S.C."/>
            <person name="Barbeau R.A."/>
            <person name="Hamilton E.P."/>
            <person name="Orias E."/>
        </authorList>
    </citation>
    <scope>NUCLEOTIDE SEQUENCE [LARGE SCALE GENOMIC DNA]</scope>
    <source>
        <strain evidence="3">SB210</strain>
    </source>
</reference>
<dbReference type="Gene3D" id="1.10.260.30">
    <property type="entry name" value="Signal recognition particle, SRP54 subunit, M-domain"/>
    <property type="match status" value="1"/>
</dbReference>
<dbReference type="InterPro" id="IPR036891">
    <property type="entry name" value="Signal_recog_part_SRP54_M_sf"/>
</dbReference>
<dbReference type="GO" id="GO:0008312">
    <property type="term" value="F:7S RNA binding"/>
    <property type="evidence" value="ECO:0007669"/>
    <property type="project" value="InterPro"/>
</dbReference>
<evidence type="ECO:0007829" key="4">
    <source>
        <dbReference type="PDB" id="6Z1P"/>
    </source>
</evidence>
<name>W7XFS0_TETTS</name>
<dbReference type="RefSeq" id="XP_012654589.1">
    <property type="nucleotide sequence ID" value="XM_012799135.1"/>
</dbReference>
<evidence type="ECO:0000313" key="2">
    <source>
        <dbReference type="EMBL" id="EWS72861.1"/>
    </source>
</evidence>
<dbReference type="AlphaFoldDB" id="W7XFS0"/>
<feature type="domain" description="Signal recognition particle SRP54 subunit M-domain" evidence="1">
    <location>
        <begin position="148"/>
        <end position="235"/>
    </location>
</feature>
<feature type="non-terminal residue" evidence="2">
    <location>
        <position position="1"/>
    </location>
</feature>
<dbReference type="Pfam" id="PF02978">
    <property type="entry name" value="SRP_SPB"/>
    <property type="match status" value="1"/>
</dbReference>
<accession>W7XFS0</accession>
<dbReference type="OrthoDB" id="300731at2759"/>
<gene>
    <name evidence="2" type="ORF">TTHERM_000931898</name>
</gene>
<dbReference type="SUPFAM" id="SSF47446">
    <property type="entry name" value="Signal peptide-binding domain"/>
    <property type="match status" value="1"/>
</dbReference>
<dbReference type="STRING" id="312017.W7XFS0"/>
<dbReference type="GO" id="GO:0006614">
    <property type="term" value="P:SRP-dependent cotranslational protein targeting to membrane"/>
    <property type="evidence" value="ECO:0007669"/>
    <property type="project" value="InterPro"/>
</dbReference>